<sequence length="395" mass="42060">MNKTVLVIFITSGFAAPLAYAQSSVTLYGIIDNGVSYVNSSASSLTTKGARLIGAATSFGSGDRLGFTGKEDLGGGSSAIFTLESGFSGNTGALSQGGRLFGRQSFVGLSDRNDGTLTMGRQYDYTFDYVAPMTSWLQFGSIYGAHIGDVDDTFQTYRLNNSVKYQVTPIPGLQVGGLYAFSNQSGGSNGAGFANNRAWSLGARYDNGPLGFATSYLTLNSPSSGQSATNNPNGAVGDEYSLPSSIFYNEGFVNRQSIFAAATAYTISALRLNFMYSDTQLTYQGNRSLRVDNYELNGKYQMTPAFSIGLGYIFTNGSGFTGTGAQSYADGTHPKWHQIDFGVSYQLSKNTDLHLSTVYQRAAGDATEAAINVIGPAGIDKKSQMLVATGLRYRF</sequence>
<comment type="caution">
    <text evidence="13">The sequence shown here is derived from an EMBL/GenBank/DDBJ whole genome shotgun (WGS) entry which is preliminary data.</text>
</comment>
<evidence type="ECO:0000256" key="4">
    <source>
        <dbReference type="ARBA" id="ARBA00022452"/>
    </source>
</evidence>
<keyword evidence="6 11" id="KW-0732">Signal</keyword>
<evidence type="ECO:0000256" key="5">
    <source>
        <dbReference type="ARBA" id="ARBA00022692"/>
    </source>
</evidence>
<feature type="chain" id="PRO_5032938286" evidence="11">
    <location>
        <begin position="22"/>
        <end position="395"/>
    </location>
</feature>
<protein>
    <submittedName>
        <fullName evidence="13">Porin</fullName>
    </submittedName>
</protein>
<dbReference type="InterPro" id="IPR002299">
    <property type="entry name" value="Porin_Neis"/>
</dbReference>
<evidence type="ECO:0000313" key="14">
    <source>
        <dbReference type="Proteomes" id="UP000451565"/>
    </source>
</evidence>
<keyword evidence="14" id="KW-1185">Reference proteome</keyword>
<dbReference type="Proteomes" id="UP000451565">
    <property type="component" value="Unassembled WGS sequence"/>
</dbReference>
<evidence type="ECO:0000256" key="10">
    <source>
        <dbReference type="ARBA" id="ARBA00023237"/>
    </source>
</evidence>
<keyword evidence="5" id="KW-0812">Transmembrane</keyword>
<evidence type="ECO:0000313" key="13">
    <source>
        <dbReference type="EMBL" id="MQR00209.1"/>
    </source>
</evidence>
<dbReference type="EMBL" id="WINI01000002">
    <property type="protein sequence ID" value="MQR00209.1"/>
    <property type="molecule type" value="Genomic_DNA"/>
</dbReference>
<dbReference type="InterPro" id="IPR050298">
    <property type="entry name" value="Gram-neg_bact_OMP"/>
</dbReference>
<evidence type="ECO:0000256" key="8">
    <source>
        <dbReference type="ARBA" id="ARBA00023114"/>
    </source>
</evidence>
<dbReference type="RefSeq" id="WP_153233827.1">
    <property type="nucleotide sequence ID" value="NZ_WINI01000002.1"/>
</dbReference>
<dbReference type="SUPFAM" id="SSF56935">
    <property type="entry name" value="Porins"/>
    <property type="match status" value="1"/>
</dbReference>
<dbReference type="Gene3D" id="2.40.160.10">
    <property type="entry name" value="Porin"/>
    <property type="match status" value="1"/>
</dbReference>
<evidence type="ECO:0000256" key="11">
    <source>
        <dbReference type="SAM" id="SignalP"/>
    </source>
</evidence>
<dbReference type="AlphaFoldDB" id="A0A843YK81"/>
<dbReference type="PRINTS" id="PR00184">
    <property type="entry name" value="NEISSPPORIN"/>
</dbReference>
<dbReference type="InterPro" id="IPR033900">
    <property type="entry name" value="Gram_neg_porin_domain"/>
</dbReference>
<evidence type="ECO:0000256" key="6">
    <source>
        <dbReference type="ARBA" id="ARBA00022729"/>
    </source>
</evidence>
<evidence type="ECO:0000256" key="9">
    <source>
        <dbReference type="ARBA" id="ARBA00023136"/>
    </source>
</evidence>
<keyword evidence="3" id="KW-0813">Transport</keyword>
<keyword evidence="7" id="KW-0406">Ion transport</keyword>
<feature type="signal peptide" evidence="11">
    <location>
        <begin position="1"/>
        <end position="21"/>
    </location>
</feature>
<reference evidence="13 14" key="1">
    <citation type="submission" date="2019-10" db="EMBL/GenBank/DDBJ databases">
        <title>Glaciimonas soli sp. nov., a psychrophilic bacterium isolated from the forest soil of a high elevation mountain in Taiwan.</title>
        <authorList>
            <person name="Wang L.-T."/>
            <person name="Shieh W.Y."/>
        </authorList>
    </citation>
    <scope>NUCLEOTIDE SEQUENCE [LARGE SCALE GENOMIC DNA]</scope>
    <source>
        <strain evidence="13 14">GS1</strain>
    </source>
</reference>
<organism evidence="13 14">
    <name type="scientific">Glaciimonas soli</name>
    <dbReference type="NCBI Taxonomy" id="2590999"/>
    <lineage>
        <taxon>Bacteria</taxon>
        <taxon>Pseudomonadati</taxon>
        <taxon>Pseudomonadota</taxon>
        <taxon>Betaproteobacteria</taxon>
        <taxon>Burkholderiales</taxon>
        <taxon>Oxalobacteraceae</taxon>
        <taxon>Glaciimonas</taxon>
    </lineage>
</organism>
<keyword evidence="9" id="KW-0472">Membrane</keyword>
<dbReference type="OrthoDB" id="5293374at2"/>
<gene>
    <name evidence="13" type="ORF">GEV47_05880</name>
</gene>
<proteinExistence type="predicted"/>
<evidence type="ECO:0000256" key="7">
    <source>
        <dbReference type="ARBA" id="ARBA00023065"/>
    </source>
</evidence>
<evidence type="ECO:0000256" key="2">
    <source>
        <dbReference type="ARBA" id="ARBA00011233"/>
    </source>
</evidence>
<evidence type="ECO:0000259" key="12">
    <source>
        <dbReference type="Pfam" id="PF13609"/>
    </source>
</evidence>
<dbReference type="GO" id="GO:0015288">
    <property type="term" value="F:porin activity"/>
    <property type="evidence" value="ECO:0007669"/>
    <property type="project" value="UniProtKB-KW"/>
</dbReference>
<keyword evidence="8" id="KW-0626">Porin</keyword>
<dbReference type="GO" id="GO:0046930">
    <property type="term" value="C:pore complex"/>
    <property type="evidence" value="ECO:0007669"/>
    <property type="project" value="UniProtKB-KW"/>
</dbReference>
<dbReference type="GO" id="GO:0006811">
    <property type="term" value="P:monoatomic ion transport"/>
    <property type="evidence" value="ECO:0007669"/>
    <property type="project" value="UniProtKB-KW"/>
</dbReference>
<keyword evidence="4" id="KW-1134">Transmembrane beta strand</keyword>
<evidence type="ECO:0000256" key="3">
    <source>
        <dbReference type="ARBA" id="ARBA00022448"/>
    </source>
</evidence>
<evidence type="ECO:0000256" key="1">
    <source>
        <dbReference type="ARBA" id="ARBA00004571"/>
    </source>
</evidence>
<dbReference type="Pfam" id="PF13609">
    <property type="entry name" value="Porin_4"/>
    <property type="match status" value="1"/>
</dbReference>
<dbReference type="PANTHER" id="PTHR34501">
    <property type="entry name" value="PROTEIN YDDL-RELATED"/>
    <property type="match status" value="1"/>
</dbReference>
<accession>A0A843YK81</accession>
<keyword evidence="10" id="KW-0998">Cell outer membrane</keyword>
<dbReference type="CDD" id="cd00342">
    <property type="entry name" value="gram_neg_porins"/>
    <property type="match status" value="1"/>
</dbReference>
<dbReference type="PANTHER" id="PTHR34501:SF9">
    <property type="entry name" value="MAJOR OUTER MEMBRANE PROTEIN P.IA"/>
    <property type="match status" value="1"/>
</dbReference>
<dbReference type="GO" id="GO:0009279">
    <property type="term" value="C:cell outer membrane"/>
    <property type="evidence" value="ECO:0007669"/>
    <property type="project" value="UniProtKB-SubCell"/>
</dbReference>
<comment type="subunit">
    <text evidence="2">Homotrimer.</text>
</comment>
<feature type="domain" description="Porin" evidence="12">
    <location>
        <begin position="14"/>
        <end position="361"/>
    </location>
</feature>
<dbReference type="InterPro" id="IPR023614">
    <property type="entry name" value="Porin_dom_sf"/>
</dbReference>
<name>A0A843YK81_9BURK</name>
<comment type="subcellular location">
    <subcellularLocation>
        <location evidence="1">Cell outer membrane</location>
        <topology evidence="1">Multi-pass membrane protein</topology>
    </subcellularLocation>
</comment>